<dbReference type="InterPro" id="IPR039610">
    <property type="entry name" value="VQ29"/>
</dbReference>
<protein>
    <recommendedName>
        <fullName evidence="2">VQ domain-containing protein</fullName>
    </recommendedName>
</protein>
<dbReference type="InterPro" id="IPR008889">
    <property type="entry name" value="VQ"/>
</dbReference>
<name>A0ABR0X1W2_REHGL</name>
<evidence type="ECO:0000259" key="2">
    <source>
        <dbReference type="Pfam" id="PF05678"/>
    </source>
</evidence>
<accession>A0ABR0X1W2</accession>
<sequence length="171" mass="18761">MDSYYSSNPFSSQYQQEIQSGKPPPPAAPPSFRSALHSVRKFPAKTLKPKKLPIAPLPPIPARIYKVNAVDFKDTVQKLTGAPEFQPTRLREVAPPPLCLSPPHHRPTLNHPSLFDAEDEGEKPRKLFDSNYGVPISPLGFSLSPSSMAWCSAFLMSPGTLESSLEPNAVL</sequence>
<feature type="region of interest" description="Disordered" evidence="1">
    <location>
        <begin position="1"/>
        <end position="39"/>
    </location>
</feature>
<dbReference type="PANTHER" id="PTHR34794">
    <property type="entry name" value="EXPRESSED PROTEIN"/>
    <property type="match status" value="1"/>
</dbReference>
<reference evidence="3 4" key="1">
    <citation type="journal article" date="2021" name="Comput. Struct. Biotechnol. J.">
        <title>De novo genome assembly of the potent medicinal plant Rehmannia glutinosa using nanopore technology.</title>
        <authorList>
            <person name="Ma L."/>
            <person name="Dong C."/>
            <person name="Song C."/>
            <person name="Wang X."/>
            <person name="Zheng X."/>
            <person name="Niu Y."/>
            <person name="Chen S."/>
            <person name="Feng W."/>
        </authorList>
    </citation>
    <scope>NUCLEOTIDE SEQUENCE [LARGE SCALE GENOMIC DNA]</scope>
    <source>
        <strain evidence="3">DH-2019</strain>
    </source>
</reference>
<evidence type="ECO:0000313" key="4">
    <source>
        <dbReference type="Proteomes" id="UP001318860"/>
    </source>
</evidence>
<gene>
    <name evidence="3" type="ORF">DH2020_012445</name>
</gene>
<organism evidence="3 4">
    <name type="scientific">Rehmannia glutinosa</name>
    <name type="common">Chinese foxglove</name>
    <dbReference type="NCBI Taxonomy" id="99300"/>
    <lineage>
        <taxon>Eukaryota</taxon>
        <taxon>Viridiplantae</taxon>
        <taxon>Streptophyta</taxon>
        <taxon>Embryophyta</taxon>
        <taxon>Tracheophyta</taxon>
        <taxon>Spermatophyta</taxon>
        <taxon>Magnoliopsida</taxon>
        <taxon>eudicotyledons</taxon>
        <taxon>Gunneridae</taxon>
        <taxon>Pentapetalae</taxon>
        <taxon>asterids</taxon>
        <taxon>lamiids</taxon>
        <taxon>Lamiales</taxon>
        <taxon>Orobanchaceae</taxon>
        <taxon>Rehmannieae</taxon>
        <taxon>Rehmannia</taxon>
    </lineage>
</organism>
<dbReference type="PANTHER" id="PTHR34794:SF1">
    <property type="entry name" value="OS10G0101800 PROTEIN"/>
    <property type="match status" value="1"/>
</dbReference>
<feature type="domain" description="VQ" evidence="2">
    <location>
        <begin position="59"/>
        <end position="84"/>
    </location>
</feature>
<dbReference type="Proteomes" id="UP001318860">
    <property type="component" value="Unassembled WGS sequence"/>
</dbReference>
<evidence type="ECO:0000256" key="1">
    <source>
        <dbReference type="SAM" id="MobiDB-lite"/>
    </source>
</evidence>
<comment type="caution">
    <text evidence="3">The sequence shown here is derived from an EMBL/GenBank/DDBJ whole genome shotgun (WGS) entry which is preliminary data.</text>
</comment>
<dbReference type="EMBL" id="JABTTQ020000006">
    <property type="protein sequence ID" value="KAK6152806.1"/>
    <property type="molecule type" value="Genomic_DNA"/>
</dbReference>
<feature type="compositionally biased region" description="Polar residues" evidence="1">
    <location>
        <begin position="1"/>
        <end position="19"/>
    </location>
</feature>
<evidence type="ECO:0000313" key="3">
    <source>
        <dbReference type="EMBL" id="KAK6152806.1"/>
    </source>
</evidence>
<proteinExistence type="predicted"/>
<dbReference type="Pfam" id="PF05678">
    <property type="entry name" value="VQ"/>
    <property type="match status" value="1"/>
</dbReference>
<keyword evidence="4" id="KW-1185">Reference proteome</keyword>